<dbReference type="OrthoDB" id="3233595at2759"/>
<dbReference type="Gene3D" id="3.40.50.720">
    <property type="entry name" value="NAD(P)-binding Rossmann-like Domain"/>
    <property type="match status" value="1"/>
</dbReference>
<dbReference type="SUPFAM" id="SSF50129">
    <property type="entry name" value="GroES-like"/>
    <property type="match status" value="1"/>
</dbReference>
<dbReference type="SMART" id="SM00829">
    <property type="entry name" value="PKS_ER"/>
    <property type="match status" value="1"/>
</dbReference>
<feature type="domain" description="Enoyl reductase (ER)" evidence="2">
    <location>
        <begin position="55"/>
        <end position="383"/>
    </location>
</feature>
<dbReference type="Pfam" id="PF08240">
    <property type="entry name" value="ADH_N"/>
    <property type="match status" value="1"/>
</dbReference>
<dbReference type="PANTHER" id="PTHR45348:SF2">
    <property type="entry name" value="ZINC-TYPE ALCOHOL DEHYDROGENASE-LIKE PROTEIN C2E1P3.01"/>
    <property type="match status" value="1"/>
</dbReference>
<name>A0A1C7LND8_GRIFR</name>
<dbReference type="Pfam" id="PF00107">
    <property type="entry name" value="ADH_zinc_N"/>
    <property type="match status" value="1"/>
</dbReference>
<dbReference type="Gene3D" id="3.90.180.10">
    <property type="entry name" value="Medium-chain alcohol dehydrogenases, catalytic domain"/>
    <property type="match status" value="1"/>
</dbReference>
<feature type="chain" id="PRO_5008888690" evidence="1">
    <location>
        <begin position="17"/>
        <end position="390"/>
    </location>
</feature>
<dbReference type="InterPro" id="IPR047122">
    <property type="entry name" value="Trans-enoyl_RdTase-like"/>
</dbReference>
<comment type="caution">
    <text evidence="3">The sequence shown here is derived from an EMBL/GenBank/DDBJ whole genome shotgun (WGS) entry which is preliminary data.</text>
</comment>
<evidence type="ECO:0000313" key="4">
    <source>
        <dbReference type="Proteomes" id="UP000092993"/>
    </source>
</evidence>
<dbReference type="EMBL" id="LUGG01000032">
    <property type="protein sequence ID" value="OBZ66282.1"/>
    <property type="molecule type" value="Genomic_DNA"/>
</dbReference>
<sequence length="390" mass="41629">MYFLILLAMNAAHIETQIPPQLTEVEQSASHGADPGSFSQSDSLRFMSQFVEPLGASLDHSLPPSAERPIAEDELFIVDPLNPVDWKIQAYGYFVEEFPAVLGSDAAGIVEEVGAGVTSFVKGDKVFFQGWFDNRQGTFQQYAIVPAEITAKLPSNISLDEAASIPCGLATATVALYNQKGDKGTSVRLAAPWEEGGKGKYAGKPIFILGGASSVGQYVIQVAKLSGFSPIITTASLKNATLLTSLGATHVIDRNLSAEAARAEVAKVARAPVELVYDTISVPDTENLGYDVLAPGGHIVLTLPDQIDPAKKTPEKKIVNVFGNVHREDNRALGVSLYSKLTQLIEEGAIKPNHAEVLPNGLEGIIAGLDRLKNNQVSGTKLIARPQETV</sequence>
<gene>
    <name evidence="3" type="primary">lovC</name>
    <name evidence="3" type="ORF">A0H81_13837</name>
</gene>
<dbReference type="SUPFAM" id="SSF51735">
    <property type="entry name" value="NAD(P)-binding Rossmann-fold domains"/>
    <property type="match status" value="1"/>
</dbReference>
<evidence type="ECO:0000259" key="2">
    <source>
        <dbReference type="SMART" id="SM00829"/>
    </source>
</evidence>
<dbReference type="OMA" id="WFDNPRA"/>
<reference evidence="3 4" key="1">
    <citation type="submission" date="2016-03" db="EMBL/GenBank/DDBJ databases">
        <title>Whole genome sequencing of Grifola frondosa 9006-11.</title>
        <authorList>
            <person name="Min B."/>
            <person name="Park H."/>
            <person name="Kim J.-G."/>
            <person name="Cho H."/>
            <person name="Oh Y.-L."/>
            <person name="Kong W.-S."/>
            <person name="Choi I.-G."/>
        </authorList>
    </citation>
    <scope>NUCLEOTIDE SEQUENCE [LARGE SCALE GENOMIC DNA]</scope>
    <source>
        <strain evidence="3 4">9006-11</strain>
    </source>
</reference>
<dbReference type="Proteomes" id="UP000092993">
    <property type="component" value="Unassembled WGS sequence"/>
</dbReference>
<evidence type="ECO:0000256" key="1">
    <source>
        <dbReference type="SAM" id="SignalP"/>
    </source>
</evidence>
<evidence type="ECO:0000313" key="3">
    <source>
        <dbReference type="EMBL" id="OBZ66282.1"/>
    </source>
</evidence>
<dbReference type="InterPro" id="IPR036291">
    <property type="entry name" value="NAD(P)-bd_dom_sf"/>
</dbReference>
<dbReference type="PANTHER" id="PTHR45348">
    <property type="entry name" value="HYPOTHETICAL OXIDOREDUCTASE (EUROFUNG)"/>
    <property type="match status" value="1"/>
</dbReference>
<dbReference type="InterPro" id="IPR020843">
    <property type="entry name" value="ER"/>
</dbReference>
<organism evidence="3 4">
    <name type="scientific">Grifola frondosa</name>
    <name type="common">Maitake</name>
    <name type="synonym">Polyporus frondosus</name>
    <dbReference type="NCBI Taxonomy" id="5627"/>
    <lineage>
        <taxon>Eukaryota</taxon>
        <taxon>Fungi</taxon>
        <taxon>Dikarya</taxon>
        <taxon>Basidiomycota</taxon>
        <taxon>Agaricomycotina</taxon>
        <taxon>Agaricomycetes</taxon>
        <taxon>Polyporales</taxon>
        <taxon>Grifolaceae</taxon>
        <taxon>Grifola</taxon>
    </lineage>
</organism>
<keyword evidence="1" id="KW-0732">Signal</keyword>
<proteinExistence type="predicted"/>
<dbReference type="CDD" id="cd08249">
    <property type="entry name" value="enoyl_reductase_like"/>
    <property type="match status" value="1"/>
</dbReference>
<dbReference type="InterPro" id="IPR013149">
    <property type="entry name" value="ADH-like_C"/>
</dbReference>
<dbReference type="GO" id="GO:0016651">
    <property type="term" value="F:oxidoreductase activity, acting on NAD(P)H"/>
    <property type="evidence" value="ECO:0007669"/>
    <property type="project" value="InterPro"/>
</dbReference>
<protein>
    <submittedName>
        <fullName evidence="3">Enoyl reductase LovC</fullName>
    </submittedName>
</protein>
<accession>A0A1C7LND8</accession>
<dbReference type="InterPro" id="IPR013154">
    <property type="entry name" value="ADH-like_N"/>
</dbReference>
<feature type="signal peptide" evidence="1">
    <location>
        <begin position="1"/>
        <end position="16"/>
    </location>
</feature>
<dbReference type="AlphaFoldDB" id="A0A1C7LND8"/>
<dbReference type="STRING" id="5627.A0A1C7LND8"/>
<keyword evidence="4" id="KW-1185">Reference proteome</keyword>
<dbReference type="InterPro" id="IPR011032">
    <property type="entry name" value="GroES-like_sf"/>
</dbReference>